<feature type="chain" id="PRO_5045053387" evidence="3">
    <location>
        <begin position="25"/>
        <end position="399"/>
    </location>
</feature>
<gene>
    <name evidence="5" type="ORF">OE749_13700</name>
</gene>
<comment type="caution">
    <text evidence="5">The sequence shown here is derived from an EMBL/GenBank/DDBJ whole genome shotgun (WGS) entry which is preliminary data.</text>
</comment>
<accession>A0ABT3AAN8</accession>
<keyword evidence="2" id="KW-0472">Membrane</keyword>
<evidence type="ECO:0000256" key="2">
    <source>
        <dbReference type="ARBA" id="ARBA00023136"/>
    </source>
</evidence>
<dbReference type="InterPro" id="IPR050491">
    <property type="entry name" value="AmpC-like"/>
</dbReference>
<dbReference type="SUPFAM" id="SSF56601">
    <property type="entry name" value="beta-lactamase/transpeptidase-like"/>
    <property type="match status" value="1"/>
</dbReference>
<proteinExistence type="predicted"/>
<protein>
    <submittedName>
        <fullName evidence="5">Beta-lactamase family protein</fullName>
    </submittedName>
</protein>
<keyword evidence="6" id="KW-1185">Reference proteome</keyword>
<dbReference type="InterPro" id="IPR012338">
    <property type="entry name" value="Beta-lactam/transpept-like"/>
</dbReference>
<name>A0ABT3AAN8_9ALTE</name>
<dbReference type="Pfam" id="PF00144">
    <property type="entry name" value="Beta-lactamase"/>
    <property type="match status" value="1"/>
</dbReference>
<evidence type="ECO:0000256" key="1">
    <source>
        <dbReference type="ARBA" id="ARBA00004370"/>
    </source>
</evidence>
<evidence type="ECO:0000313" key="5">
    <source>
        <dbReference type="EMBL" id="MCV2885747.1"/>
    </source>
</evidence>
<organism evidence="5 6">
    <name type="scientific">Fluctibacter corallii</name>
    <dbReference type="NCBI Taxonomy" id="2984329"/>
    <lineage>
        <taxon>Bacteria</taxon>
        <taxon>Pseudomonadati</taxon>
        <taxon>Pseudomonadota</taxon>
        <taxon>Gammaproteobacteria</taxon>
        <taxon>Alteromonadales</taxon>
        <taxon>Alteromonadaceae</taxon>
        <taxon>Fluctibacter</taxon>
    </lineage>
</organism>
<dbReference type="PANTHER" id="PTHR46825">
    <property type="entry name" value="D-ALANYL-D-ALANINE-CARBOXYPEPTIDASE/ENDOPEPTIDASE AMPH"/>
    <property type="match status" value="1"/>
</dbReference>
<dbReference type="PANTHER" id="PTHR46825:SF11">
    <property type="entry name" value="PENICILLIN-BINDING PROTEIN 4"/>
    <property type="match status" value="1"/>
</dbReference>
<evidence type="ECO:0000259" key="4">
    <source>
        <dbReference type="Pfam" id="PF00144"/>
    </source>
</evidence>
<keyword evidence="3" id="KW-0732">Signal</keyword>
<evidence type="ECO:0000313" key="6">
    <source>
        <dbReference type="Proteomes" id="UP001652504"/>
    </source>
</evidence>
<dbReference type="InterPro" id="IPR001466">
    <property type="entry name" value="Beta-lactam-related"/>
</dbReference>
<dbReference type="RefSeq" id="WP_263713034.1">
    <property type="nucleotide sequence ID" value="NZ_JAOWKX010000007.1"/>
</dbReference>
<evidence type="ECO:0000256" key="3">
    <source>
        <dbReference type="SAM" id="SignalP"/>
    </source>
</evidence>
<comment type="subcellular location">
    <subcellularLocation>
        <location evidence="1">Membrane</location>
    </subcellularLocation>
</comment>
<dbReference type="Proteomes" id="UP001652504">
    <property type="component" value="Unassembled WGS sequence"/>
</dbReference>
<dbReference type="Gene3D" id="3.40.710.10">
    <property type="entry name" value="DD-peptidase/beta-lactamase superfamily"/>
    <property type="match status" value="1"/>
</dbReference>
<sequence>MLNKNLITYIPLLLLAAISDSVYAAPHQHNLCATEDISTAIKSTIASIQKDYDLPSFSLALGLNNDLLFADAIGYANIQKKIPATPTTRYSVGSVAKPMTGIALATLLDDDVMQLDAPIASYLPNYPEHAHAVTFKQLASHTSGIGRPWDIRQTLEFDKPRDFSTPMDVLPFFKDEPLWFSPGSDFQYTSMGYVLLSAAMEAAAKQPYMEIMQASWTQLGMHNTALDDSIHSNEKEATYYTKKDDKGHFVPAITPRDRSFLFGGGGFISTPSDLIKLTRALSTDTLLSKNAVKQVTTPVTLNNGEVNKQFYGLGWRIQTSKTFSINGKPVNIVHHGGVMGGASTAFVLLMPDYDASVAYATNHVPENHGKMRSEVGKLLARIVEKQHKSCTDITANAKL</sequence>
<feature type="domain" description="Beta-lactamase-related" evidence="4">
    <location>
        <begin position="42"/>
        <end position="368"/>
    </location>
</feature>
<dbReference type="EMBL" id="JAOWKX010000007">
    <property type="protein sequence ID" value="MCV2885747.1"/>
    <property type="molecule type" value="Genomic_DNA"/>
</dbReference>
<reference evidence="5 6" key="1">
    <citation type="submission" date="2022-10" db="EMBL/GenBank/DDBJ databases">
        <title>Aestuariibacter sp. AA17 isolated from Montipora capitata coral fragment.</title>
        <authorList>
            <person name="Emsley S.A."/>
            <person name="Pfannmuller K.M."/>
            <person name="Loughran R.M."/>
            <person name="Shlafstein M."/>
            <person name="Papke E."/>
            <person name="Saw J.H."/>
            <person name="Ushijima B."/>
            <person name="Videau P."/>
        </authorList>
    </citation>
    <scope>NUCLEOTIDE SEQUENCE [LARGE SCALE GENOMIC DNA]</scope>
    <source>
        <strain evidence="5 6">AA17</strain>
    </source>
</reference>
<feature type="signal peptide" evidence="3">
    <location>
        <begin position="1"/>
        <end position="24"/>
    </location>
</feature>